<dbReference type="AlphaFoldDB" id="A0A6G0HWI3"/>
<name>A0A6G0HWI3_LARCR</name>
<comment type="caution">
    <text evidence="1">The sequence shown here is derived from an EMBL/GenBank/DDBJ whole genome shotgun (WGS) entry which is preliminary data.</text>
</comment>
<evidence type="ECO:0000313" key="2">
    <source>
        <dbReference type="Proteomes" id="UP000424527"/>
    </source>
</evidence>
<dbReference type="Gene3D" id="3.30.70.1820">
    <property type="entry name" value="L1 transposable element, RRM domain"/>
    <property type="match status" value="1"/>
</dbReference>
<dbReference type="PANTHER" id="PTHR11505">
    <property type="entry name" value="L1 TRANSPOSABLE ELEMENT-RELATED"/>
    <property type="match status" value="1"/>
</dbReference>
<reference evidence="1 2" key="1">
    <citation type="submission" date="2019-07" db="EMBL/GenBank/DDBJ databases">
        <title>Chromosome genome assembly for large yellow croaker.</title>
        <authorList>
            <person name="Xiao S."/>
        </authorList>
    </citation>
    <scope>NUCLEOTIDE SEQUENCE [LARGE SCALE GENOMIC DNA]</scope>
    <source>
        <strain evidence="1">JMULYC20181020</strain>
        <tissue evidence="1">Muscle</tissue>
    </source>
</reference>
<protein>
    <recommendedName>
        <fullName evidence="3">LINE-1 type transposase domain-containing protein 1</fullName>
    </recommendedName>
</protein>
<evidence type="ECO:0000313" key="1">
    <source>
        <dbReference type="EMBL" id="KAE8283589.1"/>
    </source>
</evidence>
<accession>A0A6G0HWI3</accession>
<evidence type="ECO:0008006" key="3">
    <source>
        <dbReference type="Google" id="ProtNLM"/>
    </source>
</evidence>
<dbReference type="Proteomes" id="UP000424527">
    <property type="component" value="Unassembled WGS sequence"/>
</dbReference>
<sequence length="199" mass="23251">MTTKGELSVLREQLDDQENRGRRKNLRLVGFPEGVKGKDTVAFIQEWLPKVLDLEGETFEVERAHRSLLQQRVDGTRPRTIVIRLLRFSDTVKMIKAAWSSLQYSNLTIMIFRDMSTALYKKRKAFVPLKRKLKEKNITFRLLHPNTFSMDLEGRRTFTTPQAAENYLKKYHPDVLMTNTLHAKLDYTSRSCSVTCRDL</sequence>
<dbReference type="EMBL" id="REGW02000018">
    <property type="protein sequence ID" value="KAE8283589.1"/>
    <property type="molecule type" value="Genomic_DNA"/>
</dbReference>
<gene>
    <name evidence="1" type="ORF">D5F01_LYC18992</name>
</gene>
<dbReference type="InterPro" id="IPR004244">
    <property type="entry name" value="Transposase_22"/>
</dbReference>
<proteinExistence type="predicted"/>
<organism evidence="1 2">
    <name type="scientific">Larimichthys crocea</name>
    <name type="common">Large yellow croaker</name>
    <name type="synonym">Pseudosciaena crocea</name>
    <dbReference type="NCBI Taxonomy" id="215358"/>
    <lineage>
        <taxon>Eukaryota</taxon>
        <taxon>Metazoa</taxon>
        <taxon>Chordata</taxon>
        <taxon>Craniata</taxon>
        <taxon>Vertebrata</taxon>
        <taxon>Euteleostomi</taxon>
        <taxon>Actinopterygii</taxon>
        <taxon>Neopterygii</taxon>
        <taxon>Teleostei</taxon>
        <taxon>Neoteleostei</taxon>
        <taxon>Acanthomorphata</taxon>
        <taxon>Eupercaria</taxon>
        <taxon>Sciaenidae</taxon>
        <taxon>Larimichthys</taxon>
    </lineage>
</organism>
<keyword evidence="2" id="KW-1185">Reference proteome</keyword>